<comment type="caution">
    <text evidence="5">The sequence shown here is derived from an EMBL/GenBank/DDBJ whole genome shotgun (WGS) entry which is preliminary data.</text>
</comment>
<gene>
    <name evidence="5" type="primary">ERG4</name>
    <name evidence="5" type="ORF">LshimejAT787_1002950</name>
</gene>
<feature type="compositionally biased region" description="Basic and acidic residues" evidence="3">
    <location>
        <begin position="193"/>
        <end position="203"/>
    </location>
</feature>
<keyword evidence="2" id="KW-0539">Nucleus</keyword>
<evidence type="ECO:0000313" key="5">
    <source>
        <dbReference type="EMBL" id="GLB41695.1"/>
    </source>
</evidence>
<protein>
    <submittedName>
        <fullName evidence="5">Ergosterol biosynthesis ERG4/ERG24 family protein</fullName>
    </submittedName>
</protein>
<feature type="compositionally biased region" description="Basic and acidic residues" evidence="3">
    <location>
        <begin position="341"/>
        <end position="350"/>
    </location>
</feature>
<keyword evidence="6" id="KW-1185">Reference proteome</keyword>
<evidence type="ECO:0000313" key="6">
    <source>
        <dbReference type="Proteomes" id="UP001063166"/>
    </source>
</evidence>
<dbReference type="InterPro" id="IPR039896">
    <property type="entry name" value="Red-like"/>
</dbReference>
<feature type="compositionally biased region" description="Low complexity" evidence="3">
    <location>
        <begin position="263"/>
        <end position="279"/>
    </location>
</feature>
<evidence type="ECO:0000256" key="3">
    <source>
        <dbReference type="SAM" id="MobiDB-lite"/>
    </source>
</evidence>
<feature type="compositionally biased region" description="Basic and acidic residues" evidence="3">
    <location>
        <begin position="51"/>
        <end position="66"/>
    </location>
</feature>
<name>A0A9P3URT5_LYOSH</name>
<feature type="region of interest" description="Disordered" evidence="3">
    <location>
        <begin position="126"/>
        <end position="475"/>
    </location>
</feature>
<evidence type="ECO:0000256" key="2">
    <source>
        <dbReference type="ARBA" id="ARBA00023242"/>
    </source>
</evidence>
<accession>A0A9P3URT5</accession>
<organism evidence="5 6">
    <name type="scientific">Lyophyllum shimeji</name>
    <name type="common">Hon-shimeji</name>
    <name type="synonym">Tricholoma shimeji</name>
    <dbReference type="NCBI Taxonomy" id="47721"/>
    <lineage>
        <taxon>Eukaryota</taxon>
        <taxon>Fungi</taxon>
        <taxon>Dikarya</taxon>
        <taxon>Basidiomycota</taxon>
        <taxon>Agaricomycotina</taxon>
        <taxon>Agaricomycetes</taxon>
        <taxon>Agaricomycetidae</taxon>
        <taxon>Agaricales</taxon>
        <taxon>Tricholomatineae</taxon>
        <taxon>Lyophyllaceae</taxon>
        <taxon>Lyophyllum</taxon>
    </lineage>
</organism>
<dbReference type="InterPro" id="IPR012916">
    <property type="entry name" value="RED_N"/>
</dbReference>
<dbReference type="PANTHER" id="PTHR12765">
    <property type="entry name" value="RED PROTEIN IK FACTOR CYTOKINE IK"/>
    <property type="match status" value="1"/>
</dbReference>
<feature type="compositionally biased region" description="Low complexity" evidence="3">
    <location>
        <begin position="15"/>
        <end position="31"/>
    </location>
</feature>
<dbReference type="OrthoDB" id="3366823at2759"/>
<dbReference type="Pfam" id="PF07808">
    <property type="entry name" value="RED_N"/>
    <property type="match status" value="1"/>
</dbReference>
<dbReference type="GO" id="GO:0005634">
    <property type="term" value="C:nucleus"/>
    <property type="evidence" value="ECO:0007669"/>
    <property type="project" value="UniProtKB-SubCell"/>
</dbReference>
<dbReference type="AlphaFoldDB" id="A0A9P3URT5"/>
<feature type="compositionally biased region" description="Basic and acidic residues" evidence="3">
    <location>
        <begin position="447"/>
        <end position="475"/>
    </location>
</feature>
<reference evidence="5" key="1">
    <citation type="submission" date="2022-07" db="EMBL/GenBank/DDBJ databases">
        <title>The genome of Lyophyllum shimeji provides insight into the initial evolution of ectomycorrhizal fungal genome.</title>
        <authorList>
            <person name="Kobayashi Y."/>
            <person name="Shibata T."/>
            <person name="Hirakawa H."/>
            <person name="Shigenobu S."/>
            <person name="Nishiyama T."/>
            <person name="Yamada A."/>
            <person name="Hasebe M."/>
            <person name="Kawaguchi M."/>
        </authorList>
    </citation>
    <scope>NUCLEOTIDE SEQUENCE</scope>
    <source>
        <strain evidence="5">AT787</strain>
    </source>
</reference>
<evidence type="ECO:0000256" key="1">
    <source>
        <dbReference type="ARBA" id="ARBA00004123"/>
    </source>
</evidence>
<feature type="region of interest" description="Disordered" evidence="3">
    <location>
        <begin position="1"/>
        <end position="69"/>
    </location>
</feature>
<feature type="domain" description="RED-like N-terminal" evidence="4">
    <location>
        <begin position="48"/>
        <end position="163"/>
    </location>
</feature>
<dbReference type="EMBL" id="BRPK01000010">
    <property type="protein sequence ID" value="GLB41695.1"/>
    <property type="molecule type" value="Genomic_DNA"/>
</dbReference>
<proteinExistence type="predicted"/>
<feature type="compositionally biased region" description="Basic and acidic residues" evidence="3">
    <location>
        <begin position="166"/>
        <end position="179"/>
    </location>
</feature>
<feature type="compositionally biased region" description="Low complexity" evidence="3">
    <location>
        <begin position="145"/>
        <end position="157"/>
    </location>
</feature>
<evidence type="ECO:0000259" key="4">
    <source>
        <dbReference type="Pfam" id="PF07808"/>
    </source>
</evidence>
<comment type="subcellular location">
    <subcellularLocation>
        <location evidence="1">Nucleus</location>
    </subcellularLocation>
</comment>
<sequence length="475" mass="50824">MDQESFRRLLQTPRPASASASPASTSTSTSKSKAKVIDASQPAFKPRKVKKTTEKQYRDRAAERRVGAGNDYADVEAVLEDFEKRNAGQDKSTLDAQRPYLGGDGAHSVLVKGLDMALVEQNRARAAALSTEDDESLERAFLEGTSASPSASPATEAQTQPPKKRTREELLRELKEKRAQTRTPEGQAQVKAKTAEEEARLLEQAKQAGKFRPIGFKPVGAASAGAEPGKVKKKKKVEGEAQGEGERKKKKRKVVEDGAKDGATPSTTVTTGTTTTETQPAPPPQPAPEPEPEALPMDFDIFADAGEYEGLQLDSETEGEAAEPSKPRPEGEETVQEQPEEEKAPPRRWIDTGSPELEPAPSSKPDLLSSVLGTTATTTTTTSKSASVPKEPEREPGEEDEGDEQPPARLVPLASSALPSIKDFLAMEEAASGGGKRRKRKGGGGGGEKKGASAEAKAERDYKRLKGYTEKKAAA</sequence>
<dbReference type="Proteomes" id="UP001063166">
    <property type="component" value="Unassembled WGS sequence"/>
</dbReference>
<feature type="compositionally biased region" description="Pro residues" evidence="3">
    <location>
        <begin position="280"/>
        <end position="289"/>
    </location>
</feature>